<dbReference type="Pfam" id="PF25954">
    <property type="entry name" value="Beta-barrel_RND_2"/>
    <property type="match status" value="1"/>
</dbReference>
<dbReference type="NCBIfam" id="TIGR01730">
    <property type="entry name" value="RND_mfp"/>
    <property type="match status" value="1"/>
</dbReference>
<dbReference type="STRING" id="1391627.SAMN05216464_101502"/>
<name>A0A1G6U3U6_9SPHI</name>
<feature type="domain" description="CzcB-like barrel-sandwich hybrid" evidence="6">
    <location>
        <begin position="74"/>
        <end position="213"/>
    </location>
</feature>
<evidence type="ECO:0000259" key="4">
    <source>
        <dbReference type="Pfam" id="PF25954"/>
    </source>
</evidence>
<feature type="chain" id="PRO_5011517491" evidence="3">
    <location>
        <begin position="23"/>
        <end position="365"/>
    </location>
</feature>
<keyword evidence="2" id="KW-0813">Transport</keyword>
<dbReference type="Gene3D" id="2.40.420.20">
    <property type="match status" value="1"/>
</dbReference>
<dbReference type="GO" id="GO:0060003">
    <property type="term" value="P:copper ion export"/>
    <property type="evidence" value="ECO:0007669"/>
    <property type="project" value="TreeGrafter"/>
</dbReference>
<dbReference type="Proteomes" id="UP000199072">
    <property type="component" value="Unassembled WGS sequence"/>
</dbReference>
<evidence type="ECO:0000256" key="2">
    <source>
        <dbReference type="ARBA" id="ARBA00022448"/>
    </source>
</evidence>
<dbReference type="EMBL" id="FNAI01000001">
    <property type="protein sequence ID" value="SDD35356.1"/>
    <property type="molecule type" value="Genomic_DNA"/>
</dbReference>
<dbReference type="InterPro" id="IPR058627">
    <property type="entry name" value="MdtA-like_C"/>
</dbReference>
<dbReference type="Gene3D" id="2.40.30.170">
    <property type="match status" value="1"/>
</dbReference>
<dbReference type="GO" id="GO:0015679">
    <property type="term" value="P:plasma membrane copper ion transport"/>
    <property type="evidence" value="ECO:0007669"/>
    <property type="project" value="TreeGrafter"/>
</dbReference>
<gene>
    <name evidence="7" type="ORF">SAMN05216464_101502</name>
</gene>
<reference evidence="7 8" key="1">
    <citation type="submission" date="2016-10" db="EMBL/GenBank/DDBJ databases">
        <authorList>
            <person name="de Groot N.N."/>
        </authorList>
    </citation>
    <scope>NUCLEOTIDE SEQUENCE [LARGE SCALE GENOMIC DNA]</scope>
    <source>
        <strain evidence="7 8">47C3B</strain>
    </source>
</reference>
<dbReference type="InterPro" id="IPR058792">
    <property type="entry name" value="Beta-barrel_RND_2"/>
</dbReference>
<sequence length="365" mass="40214">MSQNTRTVLLLIVIFSSCLMTACNHQDKAAETHDGRFVVTDTLLRSLLIDTVKAADEQSEISLTGSVAPDENKLVKIYPMVSGIAQSVQIQLGDRVSKGQVLATLRSAEIAGFTKDMVTSQADARSARRTLESTQDLYKSGLASEKDLEQAKADDQKAQAEINRAGSVLSINRTNKQGYEIRSTLNGYVIEKNLTSDMQVRADNSQALFIIADLSSVYVMVNMYESDIASVHLGDAVKITTLTYPDKVFSGKIDKLMDVLDPDNKVMRARVRIENPDNLLKPEMYANVKIRASSGVNLPAIHTDAIVFDNNRNYVVVVDGKASVHIQPVEIAKRVEDIAYISKGLKPGERIVASRQVYLYEALKD</sequence>
<evidence type="ECO:0000259" key="5">
    <source>
        <dbReference type="Pfam" id="PF25967"/>
    </source>
</evidence>
<dbReference type="PROSITE" id="PS51257">
    <property type="entry name" value="PROKAR_LIPOPROTEIN"/>
    <property type="match status" value="1"/>
</dbReference>
<dbReference type="AlphaFoldDB" id="A0A1G6U3U6"/>
<dbReference type="Pfam" id="PF25967">
    <property type="entry name" value="RND-MFP_C"/>
    <property type="match status" value="1"/>
</dbReference>
<feature type="domain" description="CusB-like beta-barrel" evidence="4">
    <location>
        <begin position="217"/>
        <end position="293"/>
    </location>
</feature>
<keyword evidence="3" id="KW-0732">Signal</keyword>
<dbReference type="InterPro" id="IPR006143">
    <property type="entry name" value="RND_pump_MFP"/>
</dbReference>
<evidence type="ECO:0000256" key="3">
    <source>
        <dbReference type="SAM" id="SignalP"/>
    </source>
</evidence>
<dbReference type="SUPFAM" id="SSF111369">
    <property type="entry name" value="HlyD-like secretion proteins"/>
    <property type="match status" value="1"/>
</dbReference>
<feature type="signal peptide" evidence="3">
    <location>
        <begin position="1"/>
        <end position="22"/>
    </location>
</feature>
<dbReference type="FunFam" id="2.40.30.170:FF:000010">
    <property type="entry name" value="Efflux RND transporter periplasmic adaptor subunit"/>
    <property type="match status" value="1"/>
</dbReference>
<dbReference type="InterPro" id="IPR058647">
    <property type="entry name" value="BSH_CzcB-like"/>
</dbReference>
<accession>A0A1G6U3U6</accession>
<dbReference type="GO" id="GO:0022857">
    <property type="term" value="F:transmembrane transporter activity"/>
    <property type="evidence" value="ECO:0007669"/>
    <property type="project" value="InterPro"/>
</dbReference>
<dbReference type="PANTHER" id="PTHR30097">
    <property type="entry name" value="CATION EFFLUX SYSTEM PROTEIN CUSB"/>
    <property type="match status" value="1"/>
</dbReference>
<dbReference type="InterPro" id="IPR051909">
    <property type="entry name" value="MFP_Cation_Efflux"/>
</dbReference>
<keyword evidence="8" id="KW-1185">Reference proteome</keyword>
<protein>
    <submittedName>
        <fullName evidence="7">Membrane fusion protein, cobalt-zinc-cadmium efflux system</fullName>
    </submittedName>
</protein>
<dbReference type="GO" id="GO:0030313">
    <property type="term" value="C:cell envelope"/>
    <property type="evidence" value="ECO:0007669"/>
    <property type="project" value="TreeGrafter"/>
</dbReference>
<comment type="similarity">
    <text evidence="1">Belongs to the membrane fusion protein (MFP) (TC 8.A.1) family.</text>
</comment>
<dbReference type="Pfam" id="PF25973">
    <property type="entry name" value="BSH_CzcB"/>
    <property type="match status" value="1"/>
</dbReference>
<dbReference type="PANTHER" id="PTHR30097:SF4">
    <property type="entry name" value="SLR6042 PROTEIN"/>
    <property type="match status" value="1"/>
</dbReference>
<dbReference type="GO" id="GO:0016020">
    <property type="term" value="C:membrane"/>
    <property type="evidence" value="ECO:0007669"/>
    <property type="project" value="InterPro"/>
</dbReference>
<dbReference type="OrthoDB" id="9806939at2"/>
<organism evidence="7 8">
    <name type="scientific">Mucilaginibacter pineti</name>
    <dbReference type="NCBI Taxonomy" id="1391627"/>
    <lineage>
        <taxon>Bacteria</taxon>
        <taxon>Pseudomonadati</taxon>
        <taxon>Bacteroidota</taxon>
        <taxon>Sphingobacteriia</taxon>
        <taxon>Sphingobacteriales</taxon>
        <taxon>Sphingobacteriaceae</taxon>
        <taxon>Mucilaginibacter</taxon>
    </lineage>
</organism>
<evidence type="ECO:0000313" key="7">
    <source>
        <dbReference type="EMBL" id="SDD35356.1"/>
    </source>
</evidence>
<dbReference type="Gene3D" id="2.40.50.100">
    <property type="match status" value="1"/>
</dbReference>
<evidence type="ECO:0000313" key="8">
    <source>
        <dbReference type="Proteomes" id="UP000199072"/>
    </source>
</evidence>
<evidence type="ECO:0000256" key="1">
    <source>
        <dbReference type="ARBA" id="ARBA00009477"/>
    </source>
</evidence>
<feature type="domain" description="Multidrug resistance protein MdtA-like C-terminal permuted SH3" evidence="5">
    <location>
        <begin position="309"/>
        <end position="355"/>
    </location>
</feature>
<proteinExistence type="inferred from homology"/>
<dbReference type="Gene3D" id="1.10.287.470">
    <property type="entry name" value="Helix hairpin bin"/>
    <property type="match status" value="1"/>
</dbReference>
<evidence type="ECO:0000259" key="6">
    <source>
        <dbReference type="Pfam" id="PF25973"/>
    </source>
</evidence>